<name>A0ACC3BRH1_PYRYE</name>
<keyword evidence="2" id="KW-1185">Reference proteome</keyword>
<protein>
    <submittedName>
        <fullName evidence="1">Uncharacterized protein</fullName>
    </submittedName>
</protein>
<comment type="caution">
    <text evidence="1">The sequence shown here is derived from an EMBL/GenBank/DDBJ whole genome shotgun (WGS) entry which is preliminary data.</text>
</comment>
<reference evidence="1" key="1">
    <citation type="submission" date="2019-11" db="EMBL/GenBank/DDBJ databases">
        <title>Nori genome reveals adaptations in red seaweeds to the harsh intertidal environment.</title>
        <authorList>
            <person name="Wang D."/>
            <person name="Mao Y."/>
        </authorList>
    </citation>
    <scope>NUCLEOTIDE SEQUENCE</scope>
    <source>
        <tissue evidence="1">Gametophyte</tissue>
    </source>
</reference>
<dbReference type="Proteomes" id="UP000798662">
    <property type="component" value="Chromosome 1"/>
</dbReference>
<sequence>MAGRSPLSGRAAVAFAPPSGVVIGTRTGVAVPLGAAATGWRAATPASRWGACPPGRAGAAVRWAAPPSATATPAAPSNGATGGAAAEPRSAPAAFPAAAAGTAAAAAATNAGGGVPSSELLQEPGVVVPGTPASEEDGEEANPLHSSWYIYEQPGNPCVVCCGRGVNKCLYCYGDGYLLIGPDQVRDRQECPVCAGRKSDTCRRCQGSGVRPSTSMNAAGEEEPNMTNAEVCAAAAAEGAAYLATGASPDTEMAVLDAAAAAAAAAKEAAK</sequence>
<proteinExistence type="predicted"/>
<dbReference type="EMBL" id="CM020618">
    <property type="protein sequence ID" value="KAK1860584.1"/>
    <property type="molecule type" value="Genomic_DNA"/>
</dbReference>
<accession>A0ACC3BRH1</accession>
<evidence type="ECO:0000313" key="2">
    <source>
        <dbReference type="Proteomes" id="UP000798662"/>
    </source>
</evidence>
<organism evidence="1 2">
    <name type="scientific">Pyropia yezoensis</name>
    <name type="common">Susabi-nori</name>
    <name type="synonym">Porphyra yezoensis</name>
    <dbReference type="NCBI Taxonomy" id="2788"/>
    <lineage>
        <taxon>Eukaryota</taxon>
        <taxon>Rhodophyta</taxon>
        <taxon>Bangiophyceae</taxon>
        <taxon>Bangiales</taxon>
        <taxon>Bangiaceae</taxon>
        <taxon>Pyropia</taxon>
    </lineage>
</organism>
<gene>
    <name evidence="1" type="ORF">I4F81_003172</name>
</gene>
<evidence type="ECO:0000313" key="1">
    <source>
        <dbReference type="EMBL" id="KAK1860584.1"/>
    </source>
</evidence>